<sequence>MRVGERGVMTTGEGAARRGVLVKERTSVQWRLPGRSTMRGMEMSKLLLLLLLMLLMELLLLLLLLLLLMVMVQVVMVVLVIVQTVRQMVWLMAMGGLGQCAQS</sequence>
<accession>A0A182SW72</accession>
<dbReference type="VEuPathDB" id="VectorBase:AMAM014653"/>
<keyword evidence="1" id="KW-0812">Transmembrane</keyword>
<evidence type="ECO:0000313" key="3">
    <source>
        <dbReference type="Proteomes" id="UP000075901"/>
    </source>
</evidence>
<evidence type="ECO:0000313" key="2">
    <source>
        <dbReference type="EnsemblMetazoa" id="AMAM014653-PA"/>
    </source>
</evidence>
<keyword evidence="1" id="KW-1133">Transmembrane helix</keyword>
<reference evidence="3" key="1">
    <citation type="submission" date="2013-09" db="EMBL/GenBank/DDBJ databases">
        <title>The Genome Sequence of Anopheles maculatus species B.</title>
        <authorList>
            <consortium name="The Broad Institute Genomics Platform"/>
            <person name="Neafsey D.E."/>
            <person name="Besansky N."/>
            <person name="Howell P."/>
            <person name="Walton C."/>
            <person name="Young S.K."/>
            <person name="Zeng Q."/>
            <person name="Gargeya S."/>
            <person name="Fitzgerald M."/>
            <person name="Haas B."/>
            <person name="Abouelleil A."/>
            <person name="Allen A.W."/>
            <person name="Alvarado L."/>
            <person name="Arachchi H.M."/>
            <person name="Berlin A.M."/>
            <person name="Chapman S.B."/>
            <person name="Gainer-Dewar J."/>
            <person name="Goldberg J."/>
            <person name="Griggs A."/>
            <person name="Gujja S."/>
            <person name="Hansen M."/>
            <person name="Howarth C."/>
            <person name="Imamovic A."/>
            <person name="Ireland A."/>
            <person name="Larimer J."/>
            <person name="McCowan C."/>
            <person name="Murphy C."/>
            <person name="Pearson M."/>
            <person name="Poon T.W."/>
            <person name="Priest M."/>
            <person name="Roberts A."/>
            <person name="Saif S."/>
            <person name="Shea T."/>
            <person name="Sisk P."/>
            <person name="Sykes S."/>
            <person name="Wortman J."/>
            <person name="Nusbaum C."/>
            <person name="Birren B."/>
        </authorList>
    </citation>
    <scope>NUCLEOTIDE SEQUENCE [LARGE SCALE GENOMIC DNA]</scope>
    <source>
        <strain evidence="3">maculatus3</strain>
    </source>
</reference>
<organism evidence="2 3">
    <name type="scientific">Anopheles maculatus</name>
    <dbReference type="NCBI Taxonomy" id="74869"/>
    <lineage>
        <taxon>Eukaryota</taxon>
        <taxon>Metazoa</taxon>
        <taxon>Ecdysozoa</taxon>
        <taxon>Arthropoda</taxon>
        <taxon>Hexapoda</taxon>
        <taxon>Insecta</taxon>
        <taxon>Pterygota</taxon>
        <taxon>Neoptera</taxon>
        <taxon>Endopterygota</taxon>
        <taxon>Diptera</taxon>
        <taxon>Nematocera</taxon>
        <taxon>Culicoidea</taxon>
        <taxon>Culicidae</taxon>
        <taxon>Anophelinae</taxon>
        <taxon>Anopheles</taxon>
        <taxon>Anopheles maculatus group</taxon>
    </lineage>
</organism>
<name>A0A182SW72_9DIPT</name>
<dbReference type="AlphaFoldDB" id="A0A182SW72"/>
<evidence type="ECO:0000256" key="1">
    <source>
        <dbReference type="SAM" id="Phobius"/>
    </source>
</evidence>
<feature type="transmembrane region" description="Helical" evidence="1">
    <location>
        <begin position="74"/>
        <end position="97"/>
    </location>
</feature>
<reference evidence="2" key="2">
    <citation type="submission" date="2020-05" db="UniProtKB">
        <authorList>
            <consortium name="EnsemblMetazoa"/>
        </authorList>
    </citation>
    <scope>IDENTIFICATION</scope>
    <source>
        <strain evidence="2">maculatus3</strain>
    </source>
</reference>
<dbReference type="EnsemblMetazoa" id="AMAM014653-RA">
    <property type="protein sequence ID" value="AMAM014653-PA"/>
    <property type="gene ID" value="AMAM014653"/>
</dbReference>
<keyword evidence="3" id="KW-1185">Reference proteome</keyword>
<protein>
    <submittedName>
        <fullName evidence="2">Uncharacterized protein</fullName>
    </submittedName>
</protein>
<proteinExistence type="predicted"/>
<dbReference type="Proteomes" id="UP000075901">
    <property type="component" value="Unassembled WGS sequence"/>
</dbReference>
<keyword evidence="1" id="KW-0472">Membrane</keyword>
<feature type="transmembrane region" description="Helical" evidence="1">
    <location>
        <begin position="46"/>
        <end position="68"/>
    </location>
</feature>